<evidence type="ECO:0008006" key="5">
    <source>
        <dbReference type="Google" id="ProtNLM"/>
    </source>
</evidence>
<feature type="compositionally biased region" description="Low complexity" evidence="1">
    <location>
        <begin position="18"/>
        <end position="30"/>
    </location>
</feature>
<accession>A0A8S0PMK1</accession>
<dbReference type="AlphaFoldDB" id="A0A8S0PMK1"/>
<dbReference type="OrthoDB" id="1418352at2759"/>
<keyword evidence="2" id="KW-1133">Transmembrane helix</keyword>
<keyword evidence="2" id="KW-0472">Membrane</keyword>
<dbReference type="Proteomes" id="UP000594638">
    <property type="component" value="Unassembled WGS sequence"/>
</dbReference>
<dbReference type="PANTHER" id="PTHR37206">
    <property type="entry name" value="TRANSMEMBRANE PROTEIN"/>
    <property type="match status" value="1"/>
</dbReference>
<feature type="region of interest" description="Disordered" evidence="1">
    <location>
        <begin position="1"/>
        <end position="74"/>
    </location>
</feature>
<evidence type="ECO:0000256" key="2">
    <source>
        <dbReference type="SAM" id="Phobius"/>
    </source>
</evidence>
<feature type="compositionally biased region" description="Basic and acidic residues" evidence="1">
    <location>
        <begin position="48"/>
        <end position="74"/>
    </location>
</feature>
<dbReference type="EMBL" id="CACTIH010000104">
    <property type="protein sequence ID" value="CAA2954006.1"/>
    <property type="molecule type" value="Genomic_DNA"/>
</dbReference>
<keyword evidence="2" id="KW-0812">Transmembrane</keyword>
<protein>
    <recommendedName>
        <fullName evidence="5">Transmembrane protein</fullName>
    </recommendedName>
</protein>
<feature type="compositionally biased region" description="Basic and acidic residues" evidence="1">
    <location>
        <begin position="1"/>
        <end position="17"/>
    </location>
</feature>
<dbReference type="PANTHER" id="PTHR37206:SF4">
    <property type="entry name" value="TRANSMEMBRANE PROTEIN"/>
    <property type="match status" value="1"/>
</dbReference>
<reference evidence="3 4" key="1">
    <citation type="submission" date="2019-12" db="EMBL/GenBank/DDBJ databases">
        <authorList>
            <person name="Alioto T."/>
            <person name="Alioto T."/>
            <person name="Gomez Garrido J."/>
        </authorList>
    </citation>
    <scope>NUCLEOTIDE SEQUENCE [LARGE SCALE GENOMIC DNA]</scope>
</reference>
<keyword evidence="4" id="KW-1185">Reference proteome</keyword>
<dbReference type="Gramene" id="OE9A040170T1">
    <property type="protein sequence ID" value="OE9A040170C1"/>
    <property type="gene ID" value="OE9A040170"/>
</dbReference>
<feature type="compositionally biased region" description="Polar residues" evidence="1">
    <location>
        <begin position="37"/>
        <end position="47"/>
    </location>
</feature>
<comment type="caution">
    <text evidence="3">The sequence shown here is derived from an EMBL/GenBank/DDBJ whole genome shotgun (WGS) entry which is preliminary data.</text>
</comment>
<organism evidence="3 4">
    <name type="scientific">Olea europaea subsp. europaea</name>
    <dbReference type="NCBI Taxonomy" id="158383"/>
    <lineage>
        <taxon>Eukaryota</taxon>
        <taxon>Viridiplantae</taxon>
        <taxon>Streptophyta</taxon>
        <taxon>Embryophyta</taxon>
        <taxon>Tracheophyta</taxon>
        <taxon>Spermatophyta</taxon>
        <taxon>Magnoliopsida</taxon>
        <taxon>eudicotyledons</taxon>
        <taxon>Gunneridae</taxon>
        <taxon>Pentapetalae</taxon>
        <taxon>asterids</taxon>
        <taxon>lamiids</taxon>
        <taxon>Lamiales</taxon>
        <taxon>Oleaceae</taxon>
        <taxon>Oleeae</taxon>
        <taxon>Olea</taxon>
    </lineage>
</organism>
<evidence type="ECO:0000313" key="3">
    <source>
        <dbReference type="EMBL" id="CAA2954006.1"/>
    </source>
</evidence>
<evidence type="ECO:0000313" key="4">
    <source>
        <dbReference type="Proteomes" id="UP000594638"/>
    </source>
</evidence>
<sequence>MEKNDISEDLSEWEHIQSNDNNSINNKDSIFPPNDNEGLSVSTPRSNEQIHERRPLLSSRGDDDRKDEVERAESGVKKSRKLNLGVSNSGFFGIFLGIRKFDCFKVGLWSVSGVAAVVFVSLLHRRVLKWWKSMKMEHQEYLSLLTKEKDQKINQLLLRIAQMNEILLAHRKVPVLRVN</sequence>
<name>A0A8S0PMK1_OLEEU</name>
<gene>
    <name evidence="3" type="ORF">OLEA9_A040170</name>
</gene>
<evidence type="ECO:0000256" key="1">
    <source>
        <dbReference type="SAM" id="MobiDB-lite"/>
    </source>
</evidence>
<feature type="transmembrane region" description="Helical" evidence="2">
    <location>
        <begin position="107"/>
        <end position="128"/>
    </location>
</feature>
<proteinExistence type="predicted"/>